<keyword evidence="2" id="KW-0812">Transmembrane</keyword>
<feature type="domain" description="Peptidase M12B" evidence="3">
    <location>
        <begin position="154"/>
        <end position="336"/>
    </location>
</feature>
<comment type="caution">
    <text evidence="4">The sequence shown here is derived from an EMBL/GenBank/DDBJ whole genome shotgun (WGS) entry which is preliminary data.</text>
</comment>
<evidence type="ECO:0000313" key="4">
    <source>
        <dbReference type="EMBL" id="KAJ8320554.1"/>
    </source>
</evidence>
<reference evidence="4 5" key="1">
    <citation type="submission" date="2022-12" db="EMBL/GenBank/DDBJ databases">
        <title>Chromosome-level genome of Tegillarca granosa.</title>
        <authorList>
            <person name="Kim J."/>
        </authorList>
    </citation>
    <scope>NUCLEOTIDE SEQUENCE [LARGE SCALE GENOMIC DNA]</scope>
    <source>
        <strain evidence="4">Teg-2019</strain>
        <tissue evidence="4">Adductor muscle</tissue>
    </source>
</reference>
<name>A0ABQ9FTG2_TEGGR</name>
<evidence type="ECO:0000256" key="2">
    <source>
        <dbReference type="SAM" id="Phobius"/>
    </source>
</evidence>
<accession>A0ABQ9FTG2</accession>
<dbReference type="InterPro" id="IPR024079">
    <property type="entry name" value="MetalloPept_cat_dom_sf"/>
</dbReference>
<dbReference type="SUPFAM" id="SSF55486">
    <property type="entry name" value="Metalloproteases ('zincins'), catalytic domain"/>
    <property type="match status" value="1"/>
</dbReference>
<dbReference type="EMBL" id="JARBDR010000141">
    <property type="protein sequence ID" value="KAJ8320554.1"/>
    <property type="molecule type" value="Genomic_DNA"/>
</dbReference>
<dbReference type="PANTHER" id="PTHR45702:SF6">
    <property type="entry name" value="DISINTEGRIN AND METALLOPROTEINASE DOMAIN-CONTAINING PROTEIN 17"/>
    <property type="match status" value="1"/>
</dbReference>
<dbReference type="Gene3D" id="3.40.390.10">
    <property type="entry name" value="Collagenase (Catalytic Domain)"/>
    <property type="match status" value="1"/>
</dbReference>
<protein>
    <recommendedName>
        <fullName evidence="3">Peptidase M12B domain-containing protein</fullName>
    </recommendedName>
</protein>
<keyword evidence="2" id="KW-1133">Transmembrane helix</keyword>
<gene>
    <name evidence="4" type="ORF">KUTeg_002141</name>
</gene>
<comment type="caution">
    <text evidence="1">Lacks conserved residue(s) required for the propagation of feature annotation.</text>
</comment>
<feature type="transmembrane region" description="Helical" evidence="2">
    <location>
        <begin position="394"/>
        <end position="416"/>
    </location>
</feature>
<evidence type="ECO:0000259" key="3">
    <source>
        <dbReference type="PROSITE" id="PS50215"/>
    </source>
</evidence>
<dbReference type="PROSITE" id="PS50215">
    <property type="entry name" value="ADAM_MEPRO"/>
    <property type="match status" value="1"/>
</dbReference>
<evidence type="ECO:0000313" key="5">
    <source>
        <dbReference type="Proteomes" id="UP001217089"/>
    </source>
</evidence>
<dbReference type="InterPro" id="IPR001590">
    <property type="entry name" value="Peptidase_M12B"/>
</dbReference>
<keyword evidence="2" id="KW-0472">Membrane</keyword>
<dbReference type="PANTHER" id="PTHR45702">
    <property type="entry name" value="ADAM10/ADAM17 METALLOPEPTIDASE FAMILY MEMBER"/>
    <property type="match status" value="1"/>
</dbReference>
<organism evidence="4 5">
    <name type="scientific">Tegillarca granosa</name>
    <name type="common">Malaysian cockle</name>
    <name type="synonym">Anadara granosa</name>
    <dbReference type="NCBI Taxonomy" id="220873"/>
    <lineage>
        <taxon>Eukaryota</taxon>
        <taxon>Metazoa</taxon>
        <taxon>Spiralia</taxon>
        <taxon>Lophotrochozoa</taxon>
        <taxon>Mollusca</taxon>
        <taxon>Bivalvia</taxon>
        <taxon>Autobranchia</taxon>
        <taxon>Pteriomorphia</taxon>
        <taxon>Arcoida</taxon>
        <taxon>Arcoidea</taxon>
        <taxon>Arcidae</taxon>
        <taxon>Tegillarca</taxon>
    </lineage>
</organism>
<dbReference type="Pfam" id="PF13574">
    <property type="entry name" value="Reprolysin_2"/>
    <property type="match status" value="1"/>
</dbReference>
<sequence>MKKHEKNRIMSGSICYNKYLLGEFHLELKTAAILRYGFKLTVVDGKGKTRKEDVDRNVYLTGNLQGDKNSHIEAHWEDGLLSASISTSEDIYVIEPSWRILEPSVNHSLVVYRKSDVIWDTDSKVAGHRESFCDQHSRLNGDNELRQTDFEVSYESNGKSRVKRQIEIINRVNGIYRRTKWPDDSSAMTGLGFEIAELKIHEDFTSQGVHYNMANRKMNTTQLLKNFSREREFNSYCLAHLFTYQRFDRGVLGLAYISSSKKRTSGVHDVDGEKLSLNTGFSSCMNSEGQRVLSLEAALVTAHGHNWGSEHDPDTPSCAPSESNGGKYLMYQYSVSGFENNNQTVGMHVIAVVRQTMEPIGVCEKQTPEVIQRFHSLIDQITSDKVVAFMKTNIVGTILIFSLLIWIPASCTFSYFDKKKEKKYRKLKTRSRSIILVTKKKKTKTTTKHIHIP</sequence>
<evidence type="ECO:0000256" key="1">
    <source>
        <dbReference type="PROSITE-ProRule" id="PRU00276"/>
    </source>
</evidence>
<proteinExistence type="predicted"/>
<dbReference type="Proteomes" id="UP001217089">
    <property type="component" value="Unassembled WGS sequence"/>
</dbReference>
<dbReference type="InterPro" id="IPR051489">
    <property type="entry name" value="ADAM_Metalloproteinase"/>
</dbReference>
<keyword evidence="5" id="KW-1185">Reference proteome</keyword>